<dbReference type="SUPFAM" id="SSF48498">
    <property type="entry name" value="Tetracyclin repressor-like, C-terminal domain"/>
    <property type="match status" value="1"/>
</dbReference>
<evidence type="ECO:0000256" key="3">
    <source>
        <dbReference type="ARBA" id="ARBA00023125"/>
    </source>
</evidence>
<dbReference type="InterPro" id="IPR009057">
    <property type="entry name" value="Homeodomain-like_sf"/>
</dbReference>
<dbReference type="InterPro" id="IPR050109">
    <property type="entry name" value="HTH-type_TetR-like_transc_reg"/>
</dbReference>
<keyword evidence="2" id="KW-0805">Transcription regulation</keyword>
<dbReference type="RefSeq" id="WP_009949134.1">
    <property type="nucleotide sequence ID" value="NZ_BAAAGS010000019.1"/>
</dbReference>
<evidence type="ECO:0000313" key="7">
    <source>
        <dbReference type="EMBL" id="GAA0530335.1"/>
    </source>
</evidence>
<dbReference type="PANTHER" id="PTHR30055:SF241">
    <property type="entry name" value="TRANSCRIPTIONAL REGULATORY PROTEIN"/>
    <property type="match status" value="1"/>
</dbReference>
<evidence type="ECO:0000256" key="5">
    <source>
        <dbReference type="PROSITE-ProRule" id="PRU00335"/>
    </source>
</evidence>
<dbReference type="PRINTS" id="PR00455">
    <property type="entry name" value="HTHTETR"/>
</dbReference>
<dbReference type="SUPFAM" id="SSF46689">
    <property type="entry name" value="Homeodomain-like"/>
    <property type="match status" value="2"/>
</dbReference>
<dbReference type="InterPro" id="IPR036271">
    <property type="entry name" value="Tet_transcr_reg_TetR-rel_C_sf"/>
</dbReference>
<comment type="caution">
    <text evidence="7">The sequence shown here is derived from an EMBL/GenBank/DDBJ whole genome shotgun (WGS) entry which is preliminary data.</text>
</comment>
<feature type="DNA-binding region" description="H-T-H motif" evidence="5">
    <location>
        <begin position="284"/>
        <end position="303"/>
    </location>
</feature>
<dbReference type="Pfam" id="PF00440">
    <property type="entry name" value="TetR_N"/>
    <property type="match status" value="2"/>
</dbReference>
<keyword evidence="1" id="KW-0678">Repressor</keyword>
<dbReference type="Proteomes" id="UP001500729">
    <property type="component" value="Unassembled WGS sequence"/>
</dbReference>
<evidence type="ECO:0000256" key="4">
    <source>
        <dbReference type="ARBA" id="ARBA00023163"/>
    </source>
</evidence>
<dbReference type="PANTHER" id="PTHR30055">
    <property type="entry name" value="HTH-TYPE TRANSCRIPTIONAL REGULATOR RUTR"/>
    <property type="match status" value="1"/>
</dbReference>
<reference evidence="7 8" key="1">
    <citation type="journal article" date="2019" name="Int. J. Syst. Evol. Microbiol.">
        <title>The Global Catalogue of Microorganisms (GCM) 10K type strain sequencing project: providing services to taxonomists for standard genome sequencing and annotation.</title>
        <authorList>
            <consortium name="The Broad Institute Genomics Platform"/>
            <consortium name="The Broad Institute Genome Sequencing Center for Infectious Disease"/>
            <person name="Wu L."/>
            <person name="Ma J."/>
        </authorList>
    </citation>
    <scope>NUCLEOTIDE SEQUENCE [LARGE SCALE GENOMIC DNA]</scope>
    <source>
        <strain evidence="7 8">JCM 10303</strain>
    </source>
</reference>
<evidence type="ECO:0000313" key="8">
    <source>
        <dbReference type="Proteomes" id="UP001500729"/>
    </source>
</evidence>
<dbReference type="InterPro" id="IPR001647">
    <property type="entry name" value="HTH_TetR"/>
</dbReference>
<name>A0ABN1CZN6_SACER</name>
<protein>
    <recommendedName>
        <fullName evidence="6">HTH tetR-type domain-containing protein</fullName>
    </recommendedName>
</protein>
<dbReference type="PROSITE" id="PS50977">
    <property type="entry name" value="HTH_TETR_2"/>
    <property type="match status" value="2"/>
</dbReference>
<feature type="DNA-binding region" description="H-T-H motif" evidence="5">
    <location>
        <begin position="32"/>
        <end position="51"/>
    </location>
</feature>
<sequence>MTRTRLNPSDRRDQLLRIGARLFAERPYDDVQIEEIAARAGVSRGLMYRYFATKRELFRAVVGRASERVAEGTALEASGTAPGTATPEERLTAQVEMFLDLFDTDADLMRALHAGTASADEEVRRIIAQGARRHEDHVLDVLEQLGSARTAALRAAVRSWIVMARAGALDRLDNLDISRGELREICLRGLLALTGTRAGAASAVGNTSTQASPIQASGLADTTMYRIRSRSEVSDMATATTPLGDAGPAAAEPAPVTARRARTRQRLLDAALDVFAEQGFGRTTIEQVCDRAGYSRGAFYSNFSSLDELFLAMWEQRSDRMLAGLRAAFADTSAESPEEALRTALAAIPVDDAWYRVTAEFTAHALRNPPLRRVMAAREKSIQDTVLPIVAGALRRSGRRVTDETALGYALVAVHDGTTVQVLVEPDDREVRVRREELFRRVLDAYSEPTTEENR</sequence>
<evidence type="ECO:0000256" key="1">
    <source>
        <dbReference type="ARBA" id="ARBA00022491"/>
    </source>
</evidence>
<dbReference type="Gene3D" id="1.10.357.10">
    <property type="entry name" value="Tetracycline Repressor, domain 2"/>
    <property type="match status" value="2"/>
</dbReference>
<evidence type="ECO:0000259" key="6">
    <source>
        <dbReference type="PROSITE" id="PS50977"/>
    </source>
</evidence>
<accession>A0ABN1CZN6</accession>
<keyword evidence="3 5" id="KW-0238">DNA-binding</keyword>
<dbReference type="InterPro" id="IPR039538">
    <property type="entry name" value="BetI_C"/>
</dbReference>
<keyword evidence="4" id="KW-0804">Transcription</keyword>
<proteinExistence type="predicted"/>
<feature type="domain" description="HTH tetR-type" evidence="6">
    <location>
        <begin position="9"/>
        <end position="69"/>
    </location>
</feature>
<dbReference type="EMBL" id="BAAAGS010000019">
    <property type="protein sequence ID" value="GAA0530335.1"/>
    <property type="molecule type" value="Genomic_DNA"/>
</dbReference>
<keyword evidence="8" id="KW-1185">Reference proteome</keyword>
<organism evidence="7 8">
    <name type="scientific">Saccharopolyspora erythraea</name>
    <name type="common">Streptomyces erythraeus</name>
    <dbReference type="NCBI Taxonomy" id="1836"/>
    <lineage>
        <taxon>Bacteria</taxon>
        <taxon>Bacillati</taxon>
        <taxon>Actinomycetota</taxon>
        <taxon>Actinomycetes</taxon>
        <taxon>Pseudonocardiales</taxon>
        <taxon>Pseudonocardiaceae</taxon>
        <taxon>Saccharopolyspora</taxon>
    </lineage>
</organism>
<feature type="domain" description="HTH tetR-type" evidence="6">
    <location>
        <begin position="261"/>
        <end position="321"/>
    </location>
</feature>
<evidence type="ECO:0000256" key="2">
    <source>
        <dbReference type="ARBA" id="ARBA00023015"/>
    </source>
</evidence>
<gene>
    <name evidence="7" type="ORF">GCM10009533_31950</name>
</gene>
<dbReference type="Pfam" id="PF13977">
    <property type="entry name" value="TetR_C_6"/>
    <property type="match status" value="1"/>
</dbReference>